<dbReference type="EMBL" id="SZYD01000001">
    <property type="protein sequence ID" value="KAD7480135.1"/>
    <property type="molecule type" value="Genomic_DNA"/>
</dbReference>
<dbReference type="CDD" id="cd03784">
    <property type="entry name" value="GT1_Gtf-like"/>
    <property type="match status" value="1"/>
</dbReference>
<gene>
    <name evidence="3" type="ORF">E3N88_03271</name>
</gene>
<dbReference type="OrthoDB" id="5835829at2759"/>
<dbReference type="Pfam" id="PF00201">
    <property type="entry name" value="UDPGT"/>
    <property type="match status" value="1"/>
</dbReference>
<dbReference type="Proteomes" id="UP000326396">
    <property type="component" value="Linkage Group LG1"/>
</dbReference>
<dbReference type="InterPro" id="IPR002213">
    <property type="entry name" value="UDP_glucos_trans"/>
</dbReference>
<dbReference type="PANTHER" id="PTHR11926:SF1426">
    <property type="entry name" value="UDP-GLYCOSYLTRANSFERASE SUPERFAMILY PROTEIN-RELATED"/>
    <property type="match status" value="1"/>
</dbReference>
<proteinExistence type="inferred from homology"/>
<evidence type="ECO:0008006" key="5">
    <source>
        <dbReference type="Google" id="ProtNLM"/>
    </source>
</evidence>
<keyword evidence="2" id="KW-0808">Transferase</keyword>
<evidence type="ECO:0000313" key="3">
    <source>
        <dbReference type="EMBL" id="KAD7480135.1"/>
    </source>
</evidence>
<evidence type="ECO:0000313" key="4">
    <source>
        <dbReference type="Proteomes" id="UP000326396"/>
    </source>
</evidence>
<dbReference type="FunFam" id="3.40.50.2000:FF:000040">
    <property type="entry name" value="UDP-glycosyltransferase 76C1"/>
    <property type="match status" value="1"/>
</dbReference>
<reference evidence="3 4" key="1">
    <citation type="submission" date="2019-05" db="EMBL/GenBank/DDBJ databases">
        <title>Mikania micrantha, genome provides insights into the molecular mechanism of rapid growth.</title>
        <authorList>
            <person name="Liu B."/>
        </authorList>
    </citation>
    <scope>NUCLEOTIDE SEQUENCE [LARGE SCALE GENOMIC DNA]</scope>
    <source>
        <strain evidence="3">NLD-2019</strain>
        <tissue evidence="3">Leaf</tissue>
    </source>
</reference>
<comment type="caution">
    <text evidence="3">The sequence shown here is derived from an EMBL/GenBank/DDBJ whole genome shotgun (WGS) entry which is preliminary data.</text>
</comment>
<evidence type="ECO:0000256" key="1">
    <source>
        <dbReference type="ARBA" id="ARBA00009995"/>
    </source>
</evidence>
<comment type="similarity">
    <text evidence="1">Belongs to the UDP-glycosyltransferase family.</text>
</comment>
<accession>A0A5N6Q632</accession>
<organism evidence="3 4">
    <name type="scientific">Mikania micrantha</name>
    <name type="common">bitter vine</name>
    <dbReference type="NCBI Taxonomy" id="192012"/>
    <lineage>
        <taxon>Eukaryota</taxon>
        <taxon>Viridiplantae</taxon>
        <taxon>Streptophyta</taxon>
        <taxon>Embryophyta</taxon>
        <taxon>Tracheophyta</taxon>
        <taxon>Spermatophyta</taxon>
        <taxon>Magnoliopsida</taxon>
        <taxon>eudicotyledons</taxon>
        <taxon>Gunneridae</taxon>
        <taxon>Pentapetalae</taxon>
        <taxon>asterids</taxon>
        <taxon>campanulids</taxon>
        <taxon>Asterales</taxon>
        <taxon>Asteraceae</taxon>
        <taxon>Asteroideae</taxon>
        <taxon>Heliantheae alliance</taxon>
        <taxon>Eupatorieae</taxon>
        <taxon>Mikania</taxon>
    </lineage>
</organism>
<dbReference type="GO" id="GO:0080043">
    <property type="term" value="F:quercetin 3-O-glucosyltransferase activity"/>
    <property type="evidence" value="ECO:0007669"/>
    <property type="project" value="TreeGrafter"/>
</dbReference>
<sequence>MVTTDPSLRSATRRRIILFPTPFQGHINPMLQLANILHTHGFQITIIHAKFNAPNPSNHPHFSFKPINDGFAEIADQLATNQDATYFRKYLNKSCEDPFRDCLAGLLAEPGQDPVACLITDAAFYFAQAVADELKLPRMVLRTSNLGCVLAYDWKNRSGSEWNLGSSQYSRSSSEMQWLPRHYEPFFEVSSASPSYRWKINKRCRRWLKTLICRRIGSTFPDSDYEASVPEFPLVKFKDIAKITTNPHGMGEFVTNMFTQMRASSGIIWNTFKELEESDLETISKDFPVPSFTLGPFHEYFPATSSSLIEQDRTILSWLDKQAPKSVVYVSFGSGARITESEFQEVAHGLSNINFPFVWVVRPGTVAGSEWLESLPENFVEGMGERGRIVKWSPQHEVLAHPATGCFWTHNGWNSTLESICEGVPMICSPCYADQPINARNVSDVWKIGVFLEDGFERTGIEMAIKRVMMDKEGEEIRERISCLKEKVKLSLDEGSSHAKGDLKDIQVRERILSLIPGSEPMCGKDLPIPGVPAHLVWSRHISARWAC</sequence>
<keyword evidence="4" id="KW-1185">Reference proteome</keyword>
<protein>
    <recommendedName>
        <fullName evidence="5">Glycosyltransferase</fullName>
    </recommendedName>
</protein>
<evidence type="ECO:0000256" key="2">
    <source>
        <dbReference type="ARBA" id="ARBA00022679"/>
    </source>
</evidence>
<dbReference type="AlphaFoldDB" id="A0A5N6Q632"/>
<dbReference type="Gene3D" id="3.40.50.2000">
    <property type="entry name" value="Glycogen Phosphorylase B"/>
    <property type="match status" value="3"/>
</dbReference>
<name>A0A5N6Q632_9ASTR</name>
<dbReference type="SUPFAM" id="SSF53756">
    <property type="entry name" value="UDP-Glycosyltransferase/glycogen phosphorylase"/>
    <property type="match status" value="1"/>
</dbReference>
<dbReference type="GO" id="GO:0080044">
    <property type="term" value="F:quercetin 7-O-glucosyltransferase activity"/>
    <property type="evidence" value="ECO:0007669"/>
    <property type="project" value="TreeGrafter"/>
</dbReference>
<dbReference type="PANTHER" id="PTHR11926">
    <property type="entry name" value="GLUCOSYL/GLUCURONOSYL TRANSFERASES"/>
    <property type="match status" value="1"/>
</dbReference>